<dbReference type="EMBL" id="CP002117">
    <property type="protein sequence ID" value="ADN35400.1"/>
    <property type="molecule type" value="Genomic_DNA"/>
</dbReference>
<dbReference type="InterPro" id="IPR050902">
    <property type="entry name" value="ABC_Transporter_SBP"/>
</dbReference>
<dbReference type="SUPFAM" id="SSF53807">
    <property type="entry name" value="Helical backbone' metal receptor"/>
    <property type="match status" value="1"/>
</dbReference>
<dbReference type="AlphaFoldDB" id="E1RI15"/>
<accession>E1RI15</accession>
<dbReference type="STRING" id="679926.Mpet_0626"/>
<dbReference type="InterPro" id="IPR002491">
    <property type="entry name" value="ABC_transptr_periplasmic_BD"/>
</dbReference>
<dbReference type="Pfam" id="PF01497">
    <property type="entry name" value="Peripla_BP_2"/>
    <property type="match status" value="1"/>
</dbReference>
<evidence type="ECO:0000259" key="1">
    <source>
        <dbReference type="PROSITE" id="PS50983"/>
    </source>
</evidence>
<protein>
    <submittedName>
        <fullName evidence="2">Periplasmic binding protein</fullName>
    </submittedName>
</protein>
<dbReference type="PANTHER" id="PTHR30535:SF34">
    <property type="entry name" value="MOLYBDATE-BINDING PROTEIN MOLA"/>
    <property type="match status" value="1"/>
</dbReference>
<dbReference type="Proteomes" id="UP000006565">
    <property type="component" value="Chromosome"/>
</dbReference>
<dbReference type="RefSeq" id="WP_013328578.1">
    <property type="nucleotide sequence ID" value="NC_014507.1"/>
</dbReference>
<feature type="domain" description="Fe/B12 periplasmic-binding" evidence="1">
    <location>
        <begin position="110"/>
        <end position="389"/>
    </location>
</feature>
<organism evidence="2 3">
    <name type="scientific">Methanolacinia petrolearia (strain DSM 11571 / OCM 486 / SEBR 4847)</name>
    <name type="common">Methanoplanus petrolearius</name>
    <dbReference type="NCBI Taxonomy" id="679926"/>
    <lineage>
        <taxon>Archaea</taxon>
        <taxon>Methanobacteriati</taxon>
        <taxon>Methanobacteriota</taxon>
        <taxon>Stenosarchaea group</taxon>
        <taxon>Methanomicrobia</taxon>
        <taxon>Methanomicrobiales</taxon>
        <taxon>Methanomicrobiaceae</taxon>
        <taxon>Methanolacinia</taxon>
    </lineage>
</organism>
<dbReference type="KEGG" id="mpi:Mpet_0626"/>
<proteinExistence type="predicted"/>
<reference evidence="2 3" key="1">
    <citation type="journal article" date="2010" name="Stand. Genomic Sci.">
        <title>Complete genome sequence of Methanoplanus petrolearius type strain (SEBR 4847).</title>
        <authorList>
            <person name="Brambilla E."/>
            <person name="Djao O.D."/>
            <person name="Daligault H."/>
            <person name="Lapidus A."/>
            <person name="Lucas S."/>
            <person name="Hammon N."/>
            <person name="Nolan M."/>
            <person name="Tice H."/>
            <person name="Cheng J.F."/>
            <person name="Han C."/>
            <person name="Tapia R."/>
            <person name="Goodwin L."/>
            <person name="Pitluck S."/>
            <person name="Liolios K."/>
            <person name="Ivanova N."/>
            <person name="Mavromatis K."/>
            <person name="Mikhailova N."/>
            <person name="Pati A."/>
            <person name="Chen A."/>
            <person name="Palaniappan K."/>
            <person name="Land M."/>
            <person name="Hauser L."/>
            <person name="Chang Y.J."/>
            <person name="Jeffries C.D."/>
            <person name="Rohde M."/>
            <person name="Spring S."/>
            <person name="Sikorski J."/>
            <person name="Goker M."/>
            <person name="Woyke T."/>
            <person name="Bristow J."/>
            <person name="Eisen J.A."/>
            <person name="Markowitz V."/>
            <person name="Hugenholtz P."/>
            <person name="Kyrpides N.C."/>
            <person name="Klenk H.P."/>
        </authorList>
    </citation>
    <scope>NUCLEOTIDE SEQUENCE [LARGE SCALE GENOMIC DNA]</scope>
    <source>
        <strain evidence="3">DSM 11571 / OCM 486 / SEBR 4847</strain>
    </source>
</reference>
<dbReference type="OrthoDB" id="24039at2157"/>
<dbReference type="PANTHER" id="PTHR30535">
    <property type="entry name" value="VITAMIN B12-BINDING PROTEIN"/>
    <property type="match status" value="1"/>
</dbReference>
<keyword evidence="3" id="KW-1185">Reference proteome</keyword>
<dbReference type="GeneID" id="9743075"/>
<name>E1RI15_METP4</name>
<evidence type="ECO:0000313" key="2">
    <source>
        <dbReference type="EMBL" id="ADN35400.1"/>
    </source>
</evidence>
<dbReference type="PROSITE" id="PS50983">
    <property type="entry name" value="FE_B12_PBP"/>
    <property type="match status" value="1"/>
</dbReference>
<dbReference type="eggNOG" id="arCOG04233">
    <property type="taxonomic scope" value="Archaea"/>
</dbReference>
<evidence type="ECO:0000313" key="3">
    <source>
        <dbReference type="Proteomes" id="UP000006565"/>
    </source>
</evidence>
<sequence length="421" mass="47711" precursor="true">MKSTYKKAEFFLILMLSAAFLFTVPVYAATQENSESLPLDNNSDLEIKADELAPEILSYLTEKYINGNDSAVYDKDLADAAYIYSNWNGKPKTVTDTKGQEITLYRPLRNIAVMNSETLETMRSLGLDEDIVSGVGKYTLADEVFFPEYSDKENTGSVWSPDYEKIISLSPDAVFLYADFMEETADEIQEKIQSMDPSIKVFRFDMYYPSTYINETKLLGEVIDKEDEAEKLTGFYNEQMNAIDSAYENIPKDERTQVYFESWVDYKSAANGSGYNEKINLAGGVSIFEDATPEYPIVSPEEILVKNPDVIVKLIGSGELTFGGYEDNNTEKAQEVYETITSRAGWQNLDAVKDDHVYILSNDIFGGPEYIIGTLYLAKWMYPDELENVDPTAVHQKYISEFQHLDFDVDNNGVFVWSGNQ</sequence>
<dbReference type="Gene3D" id="3.40.50.1980">
    <property type="entry name" value="Nitrogenase molybdenum iron protein domain"/>
    <property type="match status" value="2"/>
</dbReference>
<gene>
    <name evidence="2" type="ordered locus">Mpet_0626</name>
</gene>
<dbReference type="HOGENOM" id="CLU_038034_2_0_2"/>